<evidence type="ECO:0000256" key="1">
    <source>
        <dbReference type="SAM" id="SignalP"/>
    </source>
</evidence>
<name>A0A2S9PZI7_9ACTN</name>
<protein>
    <recommendedName>
        <fullName evidence="4">Secreted protein</fullName>
    </recommendedName>
</protein>
<keyword evidence="1" id="KW-0732">Signal</keyword>
<evidence type="ECO:0000313" key="3">
    <source>
        <dbReference type="Proteomes" id="UP000239322"/>
    </source>
</evidence>
<comment type="caution">
    <text evidence="2">The sequence shown here is derived from an EMBL/GenBank/DDBJ whole genome shotgun (WGS) entry which is preliminary data.</text>
</comment>
<evidence type="ECO:0008006" key="4">
    <source>
        <dbReference type="Google" id="ProtNLM"/>
    </source>
</evidence>
<reference evidence="2 3" key="1">
    <citation type="submission" date="2018-03" db="EMBL/GenBank/DDBJ databases">
        <title>Novel Streptomyces sp. from soil.</title>
        <authorList>
            <person name="Tan G.Y.A."/>
            <person name="Lee Z.Y."/>
        </authorList>
    </citation>
    <scope>NUCLEOTIDE SEQUENCE [LARGE SCALE GENOMIC DNA]</scope>
    <source>
        <strain evidence="2 3">ST5x</strain>
    </source>
</reference>
<proteinExistence type="predicted"/>
<organism evidence="2 3">
    <name type="scientific">Streptomyces solincola</name>
    <dbReference type="NCBI Taxonomy" id="2100817"/>
    <lineage>
        <taxon>Bacteria</taxon>
        <taxon>Bacillati</taxon>
        <taxon>Actinomycetota</taxon>
        <taxon>Actinomycetes</taxon>
        <taxon>Kitasatosporales</taxon>
        <taxon>Streptomycetaceae</taxon>
        <taxon>Streptomyces</taxon>
    </lineage>
</organism>
<keyword evidence="3" id="KW-1185">Reference proteome</keyword>
<dbReference type="AlphaFoldDB" id="A0A2S9PZI7"/>
<dbReference type="EMBL" id="PVLV01000097">
    <property type="protein sequence ID" value="PRH79839.1"/>
    <property type="molecule type" value="Genomic_DNA"/>
</dbReference>
<sequence length="159" mass="16549">MTLIRTAVAGSALLGTLGLGVASPALAADNPREQATDTLTITSTTTTGDGAVKHVDFSVDGTRVMQHHYVTDGFGVDYFSETRLSRTQAAEVQRLARSKALASEQWTLVSVNCAPGEKTTWDVKAGDVEVSTASCNGALPVLPKTASRIVKLVASASQG</sequence>
<feature type="chain" id="PRO_5015435574" description="Secreted protein" evidence="1">
    <location>
        <begin position="28"/>
        <end position="159"/>
    </location>
</feature>
<accession>A0A2S9PZI7</accession>
<gene>
    <name evidence="2" type="ORF">C6N75_07505</name>
</gene>
<dbReference type="Proteomes" id="UP000239322">
    <property type="component" value="Unassembled WGS sequence"/>
</dbReference>
<feature type="signal peptide" evidence="1">
    <location>
        <begin position="1"/>
        <end position="27"/>
    </location>
</feature>
<evidence type="ECO:0000313" key="2">
    <source>
        <dbReference type="EMBL" id="PRH79839.1"/>
    </source>
</evidence>